<dbReference type="EMBL" id="BOOY01000029">
    <property type="protein sequence ID" value="GIJ04800.1"/>
    <property type="molecule type" value="Genomic_DNA"/>
</dbReference>
<dbReference type="InterPro" id="IPR022674">
    <property type="entry name" value="G6P_DH_NAD-bd"/>
</dbReference>
<dbReference type="Gene3D" id="3.30.360.10">
    <property type="entry name" value="Dihydrodipicolinate Reductase, domain 2"/>
    <property type="match status" value="1"/>
</dbReference>
<keyword evidence="5 6" id="KW-0119">Carbohydrate metabolism</keyword>
<evidence type="ECO:0000256" key="1">
    <source>
        <dbReference type="ARBA" id="ARBA00004937"/>
    </source>
</evidence>
<feature type="binding site" evidence="6">
    <location>
        <begin position="26"/>
        <end position="33"/>
    </location>
    <ligand>
        <name>NADP(+)</name>
        <dbReference type="ChEBI" id="CHEBI:58349"/>
    </ligand>
</feature>
<dbReference type="UniPathway" id="UPA00115">
    <property type="reaction ID" value="UER00408"/>
</dbReference>
<sequence length="501" mass="55925">MDQALQFQPENSDARNAPPATIVIFGASGDLTRRKLIPAVANLARHNRLPREFAVVGVARTPMDDAEFQRTVLGDKGLGDLARIDGGLRYVSGGYDDPETYKRLAVLLDELDAQRGTSGNRVFYLSTPPQAFSHVIEGLAGAGLNRTHEQGFARLVIEKPYGSDLATARALDATVHAAFDEPQVFRIDHYLGKDTVQNVLALRFANAIFQPIWNRSWVDHVQITVAETLGVGTRGSFYETAGAMRDIVQNHVLQVLALALMEPPASFDAEAVRNEKVKLLQAIRLPTHRDIDELAVRGQYTRGGTRDNLMAGYRDEQGVDPLSRTETYAAMRLNVDNWRWAGVPFYVRTGKRLPARVTEVALQFQRPPHLPIPGAQLTELDADALILRIQPNEGISLRFGAKVPGHSFRVRTASMEFSYDATFREESPEAYERLLLDALMGDPTLFIRTDEVEQCWRIVDPIIDRWANDDSPIPTYEAASWGPTDADRLINRSGRSWRNNL</sequence>
<dbReference type="GO" id="GO:0050661">
    <property type="term" value="F:NADP binding"/>
    <property type="evidence" value="ECO:0007669"/>
    <property type="project" value="UniProtKB-UniRule"/>
</dbReference>
<reference evidence="9" key="1">
    <citation type="submission" date="2021-01" db="EMBL/GenBank/DDBJ databases">
        <title>Whole genome shotgun sequence of Spirilliplanes yamanashiensis NBRC 15828.</title>
        <authorList>
            <person name="Komaki H."/>
            <person name="Tamura T."/>
        </authorList>
    </citation>
    <scope>NUCLEOTIDE SEQUENCE</scope>
    <source>
        <strain evidence="9">NBRC 15828</strain>
    </source>
</reference>
<dbReference type="NCBIfam" id="TIGR00871">
    <property type="entry name" value="zwf"/>
    <property type="match status" value="1"/>
</dbReference>
<accession>A0A8J4DL87</accession>
<keyword evidence="10" id="KW-1185">Reference proteome</keyword>
<dbReference type="EC" id="1.1.1.49" evidence="6"/>
<keyword evidence="2 6" id="KW-0313">Glucose metabolism</keyword>
<dbReference type="PANTHER" id="PTHR23429:SF0">
    <property type="entry name" value="GLUCOSE-6-PHOSPHATE 1-DEHYDROGENASE"/>
    <property type="match status" value="1"/>
</dbReference>
<organism evidence="9 10">
    <name type="scientific">Spirilliplanes yamanashiensis</name>
    <dbReference type="NCBI Taxonomy" id="42233"/>
    <lineage>
        <taxon>Bacteria</taxon>
        <taxon>Bacillati</taxon>
        <taxon>Actinomycetota</taxon>
        <taxon>Actinomycetes</taxon>
        <taxon>Micromonosporales</taxon>
        <taxon>Micromonosporaceae</taxon>
        <taxon>Spirilliplanes</taxon>
    </lineage>
</organism>
<protein>
    <recommendedName>
        <fullName evidence="6">Glucose-6-phosphate 1-dehydrogenase</fullName>
        <shortName evidence="6">G6PD</shortName>
        <ecNumber evidence="6">1.1.1.49</ecNumber>
    </recommendedName>
</protein>
<dbReference type="SUPFAM" id="SSF55347">
    <property type="entry name" value="Glyceraldehyde-3-phosphate dehydrogenase-like, C-terminal domain"/>
    <property type="match status" value="1"/>
</dbReference>
<dbReference type="GO" id="GO:0005829">
    <property type="term" value="C:cytosol"/>
    <property type="evidence" value="ECO:0007669"/>
    <property type="project" value="TreeGrafter"/>
</dbReference>
<dbReference type="Pfam" id="PF02781">
    <property type="entry name" value="G6PD_C"/>
    <property type="match status" value="1"/>
</dbReference>
<dbReference type="PIRSF" id="PIRSF000110">
    <property type="entry name" value="G6PD"/>
    <property type="match status" value="1"/>
</dbReference>
<dbReference type="PANTHER" id="PTHR23429">
    <property type="entry name" value="GLUCOSE-6-PHOSPHATE 1-DEHYDROGENASE G6PD"/>
    <property type="match status" value="1"/>
</dbReference>
<comment type="pathway">
    <text evidence="1 6">Carbohydrate degradation; pentose phosphate pathway; D-ribulose 5-phosphate from D-glucose 6-phosphate (oxidative stage): step 1/3.</text>
</comment>
<feature type="binding site" evidence="6">
    <location>
        <position position="159"/>
    </location>
    <ligand>
        <name>NADP(+)</name>
        <dbReference type="ChEBI" id="CHEBI:58349"/>
    </ligand>
</feature>
<dbReference type="AlphaFoldDB" id="A0A8J4DL87"/>
<evidence type="ECO:0000259" key="7">
    <source>
        <dbReference type="Pfam" id="PF00479"/>
    </source>
</evidence>
<dbReference type="RefSeq" id="WP_203940012.1">
    <property type="nucleotide sequence ID" value="NZ_BAAAGJ010000005.1"/>
</dbReference>
<feature type="domain" description="Glucose-6-phosphate dehydrogenase NAD-binding" evidence="7">
    <location>
        <begin position="23"/>
        <end position="198"/>
    </location>
</feature>
<dbReference type="GO" id="GO:0009051">
    <property type="term" value="P:pentose-phosphate shunt, oxidative branch"/>
    <property type="evidence" value="ECO:0007669"/>
    <property type="project" value="TreeGrafter"/>
</dbReference>
<comment type="similarity">
    <text evidence="6">Belongs to the glucose-6-phosphate dehydrogenase family.</text>
</comment>
<dbReference type="GO" id="GO:0006006">
    <property type="term" value="P:glucose metabolic process"/>
    <property type="evidence" value="ECO:0007669"/>
    <property type="project" value="UniProtKB-KW"/>
</dbReference>
<dbReference type="NCBIfam" id="NF009492">
    <property type="entry name" value="PRK12853.1-3"/>
    <property type="match status" value="1"/>
</dbReference>
<feature type="binding site" evidence="6">
    <location>
        <position position="189"/>
    </location>
    <ligand>
        <name>substrate</name>
    </ligand>
</feature>
<evidence type="ECO:0000256" key="4">
    <source>
        <dbReference type="ARBA" id="ARBA00023002"/>
    </source>
</evidence>
<evidence type="ECO:0000259" key="8">
    <source>
        <dbReference type="Pfam" id="PF02781"/>
    </source>
</evidence>
<dbReference type="Pfam" id="PF00479">
    <property type="entry name" value="G6PD_N"/>
    <property type="match status" value="1"/>
</dbReference>
<evidence type="ECO:0000256" key="2">
    <source>
        <dbReference type="ARBA" id="ARBA00022526"/>
    </source>
</evidence>
<gene>
    <name evidence="9" type="primary">zwf_2</name>
    <name evidence="6" type="synonym">zwf</name>
    <name evidence="9" type="ORF">Sya03_41520</name>
</gene>
<feature type="binding site" evidence="6">
    <location>
        <position position="193"/>
    </location>
    <ligand>
        <name>substrate</name>
    </ligand>
</feature>
<dbReference type="Proteomes" id="UP000652013">
    <property type="component" value="Unassembled WGS sequence"/>
</dbReference>
<dbReference type="InterPro" id="IPR001282">
    <property type="entry name" value="G6P_DH"/>
</dbReference>
<comment type="function">
    <text evidence="6">Catalyzes the oxidation of glucose 6-phosphate to 6-phosphogluconolactone.</text>
</comment>
<name>A0A8J4DL87_9ACTN</name>
<evidence type="ECO:0000256" key="3">
    <source>
        <dbReference type="ARBA" id="ARBA00022857"/>
    </source>
</evidence>
<feature type="active site" description="Proton acceptor" evidence="6">
    <location>
        <position position="251"/>
    </location>
</feature>
<feature type="domain" description="Glucose-6-phosphate dehydrogenase C-terminal" evidence="8">
    <location>
        <begin position="200"/>
        <end position="498"/>
    </location>
</feature>
<feature type="binding site" evidence="6">
    <location>
        <position position="60"/>
    </location>
    <ligand>
        <name>NADP(+)</name>
        <dbReference type="ChEBI" id="CHEBI:58349"/>
    </ligand>
</feature>
<dbReference type="PRINTS" id="PR00079">
    <property type="entry name" value="G6PDHDRGNASE"/>
</dbReference>
<keyword evidence="3 6" id="KW-0521">NADP</keyword>
<evidence type="ECO:0000313" key="10">
    <source>
        <dbReference type="Proteomes" id="UP000652013"/>
    </source>
</evidence>
<dbReference type="InterPro" id="IPR036291">
    <property type="entry name" value="NAD(P)-bd_dom_sf"/>
</dbReference>
<dbReference type="SUPFAM" id="SSF51735">
    <property type="entry name" value="NAD(P)-binding Rossmann-fold domains"/>
    <property type="match status" value="1"/>
</dbReference>
<evidence type="ECO:0000256" key="5">
    <source>
        <dbReference type="ARBA" id="ARBA00023277"/>
    </source>
</evidence>
<proteinExistence type="inferred from homology"/>
<dbReference type="HAMAP" id="MF_00966">
    <property type="entry name" value="G6PD"/>
    <property type="match status" value="1"/>
</dbReference>
<keyword evidence="4 6" id="KW-0560">Oxidoreductase</keyword>
<feature type="binding site" evidence="6">
    <location>
        <position position="351"/>
    </location>
    <ligand>
        <name>substrate</name>
    </ligand>
</feature>
<comment type="caution">
    <text evidence="6">Lacks conserved residue(s) required for the propagation of feature annotation.</text>
</comment>
<dbReference type="InterPro" id="IPR022675">
    <property type="entry name" value="G6P_DH_C"/>
</dbReference>
<evidence type="ECO:0000313" key="9">
    <source>
        <dbReference type="EMBL" id="GIJ04800.1"/>
    </source>
</evidence>
<comment type="caution">
    <text evidence="9">The sequence shown here is derived from an EMBL/GenBank/DDBJ whole genome shotgun (WGS) entry which is preliminary data.</text>
</comment>
<feature type="binding site" evidence="6">
    <location>
        <position position="246"/>
    </location>
    <ligand>
        <name>substrate</name>
    </ligand>
</feature>
<dbReference type="Gene3D" id="3.40.50.720">
    <property type="entry name" value="NAD(P)-binding Rossmann-like Domain"/>
    <property type="match status" value="1"/>
</dbReference>
<evidence type="ECO:0000256" key="6">
    <source>
        <dbReference type="HAMAP-Rule" id="MF_00966"/>
    </source>
</evidence>
<dbReference type="GO" id="GO:0004345">
    <property type="term" value="F:glucose-6-phosphate dehydrogenase activity"/>
    <property type="evidence" value="ECO:0007669"/>
    <property type="project" value="UniProtKB-UniRule"/>
</dbReference>
<feature type="binding site" evidence="6">
    <location>
        <position position="227"/>
    </location>
    <ligand>
        <name>substrate</name>
    </ligand>
</feature>
<comment type="catalytic activity">
    <reaction evidence="6">
        <text>D-glucose 6-phosphate + NADP(+) = 6-phospho-D-glucono-1,5-lactone + NADPH + H(+)</text>
        <dbReference type="Rhea" id="RHEA:15841"/>
        <dbReference type="ChEBI" id="CHEBI:15378"/>
        <dbReference type="ChEBI" id="CHEBI:57783"/>
        <dbReference type="ChEBI" id="CHEBI:57955"/>
        <dbReference type="ChEBI" id="CHEBI:58349"/>
        <dbReference type="ChEBI" id="CHEBI:61548"/>
        <dbReference type="EC" id="1.1.1.49"/>
    </reaction>
</comment>